<keyword evidence="2" id="KW-0964">Secreted</keyword>
<dbReference type="EMBL" id="JAJOMB010000011">
    <property type="protein sequence ID" value="MCD5313246.1"/>
    <property type="molecule type" value="Genomic_DNA"/>
</dbReference>
<dbReference type="Gene3D" id="2.150.10.10">
    <property type="entry name" value="Serralysin-like metalloprotease, C-terminal"/>
    <property type="match status" value="2"/>
</dbReference>
<comment type="caution">
    <text evidence="4">The sequence shown here is derived from an EMBL/GenBank/DDBJ whole genome shotgun (WGS) entry which is preliminary data.</text>
</comment>
<evidence type="ECO:0000313" key="5">
    <source>
        <dbReference type="Proteomes" id="UP001138997"/>
    </source>
</evidence>
<sequence>MTLRRTRVSLFAATAFAVGVAPLLFALPAQAADTYTYVNVGSSEGRTRLFYDGNIGISSRLDVILDETDDKFVFTLKDNIEIRPYDGCAYPDAADNTKVVCEIPKSAEAPALAEFYLGNATDRVLYTNNTSGENFTTFNLGVGNDYYETQRPEAPDAIIEGGEANDTILAGTGAVVYGGHGEDNITLVGGAGTVYGGDHNDTINGGAGDDTLHGEAGDDIIYGNDGDDYIVGGTGNDQLYGGRHDDTIYGNSGDDTIFGNSGDDYISGGAGVDTISGGAGNNTIVDV</sequence>
<dbReference type="InterPro" id="IPR011049">
    <property type="entry name" value="Serralysin-like_metalloprot_C"/>
</dbReference>
<dbReference type="InterPro" id="IPR001343">
    <property type="entry name" value="Hemolysn_Ca-bd"/>
</dbReference>
<proteinExistence type="predicted"/>
<accession>A0A9X1NG86</accession>
<evidence type="ECO:0008006" key="6">
    <source>
        <dbReference type="Google" id="ProtNLM"/>
    </source>
</evidence>
<evidence type="ECO:0000256" key="1">
    <source>
        <dbReference type="ARBA" id="ARBA00004613"/>
    </source>
</evidence>
<dbReference type="AlphaFoldDB" id="A0A9X1NG86"/>
<name>A0A9X1NG86_9ACTN</name>
<reference evidence="4" key="1">
    <citation type="submission" date="2021-11" db="EMBL/GenBank/DDBJ databases">
        <title>Streptomyces corallinus and Kineosporia corallina sp. nov., two new coral-derived marine actinobacteria.</title>
        <authorList>
            <person name="Buangrab K."/>
            <person name="Sutthacheep M."/>
            <person name="Yeemin T."/>
            <person name="Harunari E."/>
            <person name="Igarashi Y."/>
            <person name="Sripreechasak P."/>
            <person name="Kanchanasin P."/>
            <person name="Tanasupawat S."/>
            <person name="Phongsopitanun W."/>
        </authorList>
    </citation>
    <scope>NUCLEOTIDE SEQUENCE</scope>
    <source>
        <strain evidence="4">JCM 31032</strain>
    </source>
</reference>
<dbReference type="RefSeq" id="WP_231444262.1">
    <property type="nucleotide sequence ID" value="NZ_JAJOMB010000011.1"/>
</dbReference>
<dbReference type="PANTHER" id="PTHR38340:SF1">
    <property type="entry name" value="S-LAYER PROTEIN"/>
    <property type="match status" value="1"/>
</dbReference>
<dbReference type="InterPro" id="IPR018511">
    <property type="entry name" value="Hemolysin-typ_Ca-bd_CS"/>
</dbReference>
<comment type="subcellular location">
    <subcellularLocation>
        <location evidence="1">Secreted</location>
    </subcellularLocation>
</comment>
<evidence type="ECO:0000256" key="3">
    <source>
        <dbReference type="SAM" id="SignalP"/>
    </source>
</evidence>
<dbReference type="GO" id="GO:0005576">
    <property type="term" value="C:extracellular region"/>
    <property type="evidence" value="ECO:0007669"/>
    <property type="project" value="UniProtKB-SubCell"/>
</dbReference>
<evidence type="ECO:0000256" key="2">
    <source>
        <dbReference type="ARBA" id="ARBA00022525"/>
    </source>
</evidence>
<dbReference type="Pfam" id="PF00353">
    <property type="entry name" value="HemolysinCabind"/>
    <property type="match status" value="2"/>
</dbReference>
<dbReference type="Proteomes" id="UP001138997">
    <property type="component" value="Unassembled WGS sequence"/>
</dbReference>
<dbReference type="PANTHER" id="PTHR38340">
    <property type="entry name" value="S-LAYER PROTEIN"/>
    <property type="match status" value="1"/>
</dbReference>
<dbReference type="PROSITE" id="PS00330">
    <property type="entry name" value="HEMOLYSIN_CALCIUM"/>
    <property type="match status" value="1"/>
</dbReference>
<gene>
    <name evidence="4" type="ORF">LR394_20270</name>
</gene>
<dbReference type="InterPro" id="IPR050557">
    <property type="entry name" value="RTX_toxin/Mannuronan_C5-epim"/>
</dbReference>
<evidence type="ECO:0000313" key="4">
    <source>
        <dbReference type="EMBL" id="MCD5313246.1"/>
    </source>
</evidence>
<keyword evidence="5" id="KW-1185">Reference proteome</keyword>
<organism evidence="4 5">
    <name type="scientific">Kineosporia babensis</name>
    <dbReference type="NCBI Taxonomy" id="499548"/>
    <lineage>
        <taxon>Bacteria</taxon>
        <taxon>Bacillati</taxon>
        <taxon>Actinomycetota</taxon>
        <taxon>Actinomycetes</taxon>
        <taxon>Kineosporiales</taxon>
        <taxon>Kineosporiaceae</taxon>
        <taxon>Kineosporia</taxon>
    </lineage>
</organism>
<feature type="chain" id="PRO_5040753075" description="Calcium-binding protein" evidence="3">
    <location>
        <begin position="32"/>
        <end position="287"/>
    </location>
</feature>
<feature type="signal peptide" evidence="3">
    <location>
        <begin position="1"/>
        <end position="31"/>
    </location>
</feature>
<keyword evidence="3" id="KW-0732">Signal</keyword>
<dbReference type="PRINTS" id="PR00313">
    <property type="entry name" value="CABNDNGRPT"/>
</dbReference>
<dbReference type="SUPFAM" id="SSF51120">
    <property type="entry name" value="beta-Roll"/>
    <property type="match status" value="2"/>
</dbReference>
<dbReference type="GO" id="GO:0005509">
    <property type="term" value="F:calcium ion binding"/>
    <property type="evidence" value="ECO:0007669"/>
    <property type="project" value="InterPro"/>
</dbReference>
<protein>
    <recommendedName>
        <fullName evidence="6">Calcium-binding protein</fullName>
    </recommendedName>
</protein>